<feature type="signal peptide" evidence="1">
    <location>
        <begin position="1"/>
        <end position="20"/>
    </location>
</feature>
<proteinExistence type="predicted"/>
<dbReference type="AlphaFoldDB" id="A0A843WK19"/>
<dbReference type="InterPro" id="IPR004264">
    <property type="entry name" value="Transposase_23"/>
</dbReference>
<evidence type="ECO:0000313" key="3">
    <source>
        <dbReference type="EMBL" id="MQM08046.1"/>
    </source>
</evidence>
<dbReference type="Pfam" id="PF03017">
    <property type="entry name" value="Transposase_23"/>
    <property type="match status" value="1"/>
</dbReference>
<keyword evidence="1" id="KW-0732">Signal</keyword>
<dbReference type="Proteomes" id="UP000652761">
    <property type="component" value="Unassembled WGS sequence"/>
</dbReference>
<comment type="caution">
    <text evidence="3">The sequence shown here is derived from an EMBL/GenBank/DDBJ whole genome shotgun (WGS) entry which is preliminary data.</text>
</comment>
<evidence type="ECO:0000313" key="4">
    <source>
        <dbReference type="Proteomes" id="UP000652761"/>
    </source>
</evidence>
<evidence type="ECO:0000259" key="2">
    <source>
        <dbReference type="Pfam" id="PF03017"/>
    </source>
</evidence>
<sequence>MAKMVTLVTISSMLILNATSQGHLSMTPPHYGFGRRYFKKINKKGFKEYKNYKKKAMTTTWDNDDDSSKTSSFEREEATNLMTGKKVKLLDLENEEVAEGIVMSMDPTKIVMERPIGTVYCEVSIHYANKPDAPLFVKDDHRFRIKDATGSHILWFRDYCASYTASSYPVEWYSGKFGDRFSMAYVNRCRGASYCTIATFVVAAVRSRFLWAPQ</sequence>
<feature type="domain" description="Transposase Tnp1/En/Spm-like" evidence="2">
    <location>
        <begin position="95"/>
        <end position="138"/>
    </location>
</feature>
<protein>
    <recommendedName>
        <fullName evidence="2">Transposase Tnp1/En/Spm-like domain-containing protein</fullName>
    </recommendedName>
</protein>
<name>A0A843WK19_COLES</name>
<accession>A0A843WK19</accession>
<evidence type="ECO:0000256" key="1">
    <source>
        <dbReference type="SAM" id="SignalP"/>
    </source>
</evidence>
<feature type="chain" id="PRO_5032654209" description="Transposase Tnp1/En/Spm-like domain-containing protein" evidence="1">
    <location>
        <begin position="21"/>
        <end position="214"/>
    </location>
</feature>
<gene>
    <name evidence="3" type="ORF">Taro_040897</name>
</gene>
<reference evidence="3" key="1">
    <citation type="submission" date="2017-07" db="EMBL/GenBank/DDBJ databases">
        <title>Taro Niue Genome Assembly and Annotation.</title>
        <authorList>
            <person name="Atibalentja N."/>
            <person name="Keating K."/>
            <person name="Fields C.J."/>
        </authorList>
    </citation>
    <scope>NUCLEOTIDE SEQUENCE</scope>
    <source>
        <strain evidence="3">Niue_2</strain>
        <tissue evidence="3">Leaf</tissue>
    </source>
</reference>
<dbReference type="EMBL" id="NMUH01004018">
    <property type="protein sequence ID" value="MQM08046.1"/>
    <property type="molecule type" value="Genomic_DNA"/>
</dbReference>
<dbReference type="OrthoDB" id="1534336at2759"/>
<keyword evidence="4" id="KW-1185">Reference proteome</keyword>
<organism evidence="3 4">
    <name type="scientific">Colocasia esculenta</name>
    <name type="common">Wild taro</name>
    <name type="synonym">Arum esculentum</name>
    <dbReference type="NCBI Taxonomy" id="4460"/>
    <lineage>
        <taxon>Eukaryota</taxon>
        <taxon>Viridiplantae</taxon>
        <taxon>Streptophyta</taxon>
        <taxon>Embryophyta</taxon>
        <taxon>Tracheophyta</taxon>
        <taxon>Spermatophyta</taxon>
        <taxon>Magnoliopsida</taxon>
        <taxon>Liliopsida</taxon>
        <taxon>Araceae</taxon>
        <taxon>Aroideae</taxon>
        <taxon>Colocasieae</taxon>
        <taxon>Colocasia</taxon>
    </lineage>
</organism>